<dbReference type="EMBL" id="GBXM01070817">
    <property type="protein sequence ID" value="JAH37760.1"/>
    <property type="molecule type" value="Transcribed_RNA"/>
</dbReference>
<accession>A0A0E9SAQ8</accession>
<sequence length="36" mass="3917">MRSPSQTGGGADLVDPVEAGAQRTRRRAPDCSWCWV</sequence>
<organism evidence="2">
    <name type="scientific">Anguilla anguilla</name>
    <name type="common">European freshwater eel</name>
    <name type="synonym">Muraena anguilla</name>
    <dbReference type="NCBI Taxonomy" id="7936"/>
    <lineage>
        <taxon>Eukaryota</taxon>
        <taxon>Metazoa</taxon>
        <taxon>Chordata</taxon>
        <taxon>Craniata</taxon>
        <taxon>Vertebrata</taxon>
        <taxon>Euteleostomi</taxon>
        <taxon>Actinopterygii</taxon>
        <taxon>Neopterygii</taxon>
        <taxon>Teleostei</taxon>
        <taxon>Anguilliformes</taxon>
        <taxon>Anguillidae</taxon>
        <taxon>Anguilla</taxon>
    </lineage>
</organism>
<evidence type="ECO:0000256" key="1">
    <source>
        <dbReference type="SAM" id="MobiDB-lite"/>
    </source>
</evidence>
<dbReference type="AlphaFoldDB" id="A0A0E9SAQ8"/>
<feature type="region of interest" description="Disordered" evidence="1">
    <location>
        <begin position="1"/>
        <end position="36"/>
    </location>
</feature>
<protein>
    <submittedName>
        <fullName evidence="2">Uncharacterized protein</fullName>
    </submittedName>
</protein>
<reference evidence="2" key="1">
    <citation type="submission" date="2014-11" db="EMBL/GenBank/DDBJ databases">
        <authorList>
            <person name="Amaro Gonzalez C."/>
        </authorList>
    </citation>
    <scope>NUCLEOTIDE SEQUENCE</scope>
</reference>
<evidence type="ECO:0000313" key="2">
    <source>
        <dbReference type="EMBL" id="JAH37760.1"/>
    </source>
</evidence>
<name>A0A0E9SAQ8_ANGAN</name>
<reference evidence="2" key="2">
    <citation type="journal article" date="2015" name="Fish Shellfish Immunol.">
        <title>Early steps in the European eel (Anguilla anguilla)-Vibrio vulnificus interaction in the gills: Role of the RtxA13 toxin.</title>
        <authorList>
            <person name="Callol A."/>
            <person name="Pajuelo D."/>
            <person name="Ebbesson L."/>
            <person name="Teles M."/>
            <person name="MacKenzie S."/>
            <person name="Amaro C."/>
        </authorList>
    </citation>
    <scope>NUCLEOTIDE SEQUENCE</scope>
</reference>
<proteinExistence type="predicted"/>